<evidence type="ECO:0000259" key="9">
    <source>
        <dbReference type="SMART" id="SM01081"/>
    </source>
</evidence>
<dbReference type="Pfam" id="PF00728">
    <property type="entry name" value="Glyco_hydro_20"/>
    <property type="match status" value="1"/>
</dbReference>
<evidence type="ECO:0000256" key="5">
    <source>
        <dbReference type="ARBA" id="ARBA00023295"/>
    </source>
</evidence>
<feature type="domain" description="Chitobiase/beta-hexosaminidases N-terminal" evidence="9">
    <location>
        <begin position="5"/>
        <end position="152"/>
    </location>
</feature>
<dbReference type="InterPro" id="IPR015882">
    <property type="entry name" value="HEX_bac_N"/>
</dbReference>
<evidence type="ECO:0000256" key="4">
    <source>
        <dbReference type="ARBA" id="ARBA00022801"/>
    </source>
</evidence>
<comment type="similarity">
    <text evidence="2">Belongs to the glycosyl hydrolase 20 family.</text>
</comment>
<dbReference type="Pfam" id="PF02838">
    <property type="entry name" value="Glyco_hydro_20b"/>
    <property type="match status" value="1"/>
</dbReference>
<dbReference type="InterPro" id="IPR004866">
    <property type="entry name" value="CHB/HEX_N_dom"/>
</dbReference>
<dbReference type="Gene3D" id="3.30.379.10">
    <property type="entry name" value="Chitobiase/beta-hexosaminidase domain 2-like"/>
    <property type="match status" value="1"/>
</dbReference>
<dbReference type="InterPro" id="IPR013783">
    <property type="entry name" value="Ig-like_fold"/>
</dbReference>
<dbReference type="Pfam" id="PF03174">
    <property type="entry name" value="CHB_HEX_C"/>
    <property type="match status" value="1"/>
</dbReference>
<dbReference type="InterPro" id="IPR017853">
    <property type="entry name" value="GH"/>
</dbReference>
<dbReference type="InterPro" id="IPR008965">
    <property type="entry name" value="CBM2/CBM3_carb-bd_dom_sf"/>
</dbReference>
<evidence type="ECO:0000256" key="3">
    <source>
        <dbReference type="ARBA" id="ARBA00012663"/>
    </source>
</evidence>
<reference evidence="10 11" key="1">
    <citation type="submission" date="2017-10" db="EMBL/GenBank/DDBJ databases">
        <title>Massilia psychrophilum sp. nov., a novel purple-pigmented bacterium isolated from Tianshan glacier, Xinjiang Municipality, China.</title>
        <authorList>
            <person name="Wang H."/>
        </authorList>
    </citation>
    <scope>NUCLEOTIDE SEQUENCE [LARGE SCALE GENOMIC DNA]</scope>
    <source>
        <strain evidence="10 11">JCM 30813</strain>
    </source>
</reference>
<dbReference type="SUPFAM" id="SSF49384">
    <property type="entry name" value="Carbohydrate-binding domain"/>
    <property type="match status" value="1"/>
</dbReference>
<dbReference type="InterPro" id="IPR014756">
    <property type="entry name" value="Ig_E-set"/>
</dbReference>
<dbReference type="SUPFAM" id="SSF51445">
    <property type="entry name" value="(Trans)glycosidases"/>
    <property type="match status" value="1"/>
</dbReference>
<keyword evidence="11" id="KW-1185">Reference proteome</keyword>
<proteinExistence type="inferred from homology"/>
<dbReference type="InterPro" id="IPR029018">
    <property type="entry name" value="Hex-like_dom2"/>
</dbReference>
<dbReference type="InterPro" id="IPR004867">
    <property type="entry name" value="CHB_C_dom"/>
</dbReference>
<comment type="catalytic activity">
    <reaction evidence="1">
        <text>Hydrolysis of terminal non-reducing N-acetyl-D-hexosamine residues in N-acetyl-beta-D-hexosaminides.</text>
        <dbReference type="EC" id="3.2.1.52"/>
    </reaction>
</comment>
<organism evidence="10 11">
    <name type="scientific">Massilia psychrophila</name>
    <dbReference type="NCBI Taxonomy" id="1603353"/>
    <lineage>
        <taxon>Bacteria</taxon>
        <taxon>Pseudomonadati</taxon>
        <taxon>Pseudomonadota</taxon>
        <taxon>Betaproteobacteria</taxon>
        <taxon>Burkholderiales</taxon>
        <taxon>Oxalobacteraceae</taxon>
        <taxon>Telluria group</taxon>
        <taxon>Massilia</taxon>
    </lineage>
</organism>
<dbReference type="EMBL" id="PDOB01000015">
    <property type="protein sequence ID" value="PIL39691.1"/>
    <property type="molecule type" value="Genomic_DNA"/>
</dbReference>
<accession>A0A2G8T0X8</accession>
<dbReference type="AlphaFoldDB" id="A0A2G8T0X8"/>
<dbReference type="Gene3D" id="2.60.40.290">
    <property type="match status" value="1"/>
</dbReference>
<evidence type="ECO:0000256" key="2">
    <source>
        <dbReference type="ARBA" id="ARBA00006285"/>
    </source>
</evidence>
<dbReference type="GO" id="GO:0030203">
    <property type="term" value="P:glycosaminoglycan metabolic process"/>
    <property type="evidence" value="ECO:0007669"/>
    <property type="project" value="TreeGrafter"/>
</dbReference>
<dbReference type="GO" id="GO:0004563">
    <property type="term" value="F:beta-N-acetylhexosaminidase activity"/>
    <property type="evidence" value="ECO:0007669"/>
    <property type="project" value="UniProtKB-EC"/>
</dbReference>
<dbReference type="Proteomes" id="UP000228593">
    <property type="component" value="Unassembled WGS sequence"/>
</dbReference>
<evidence type="ECO:0000313" key="10">
    <source>
        <dbReference type="EMBL" id="PIL39691.1"/>
    </source>
</evidence>
<protein>
    <recommendedName>
        <fullName evidence="3">beta-N-acetylhexosaminidase</fullName>
        <ecNumber evidence="3">3.2.1.52</ecNumber>
    </recommendedName>
    <alternativeName>
        <fullName evidence="6">Beta-N-acetylhexosaminidase</fullName>
    </alternativeName>
    <alternativeName>
        <fullName evidence="7">N-acetyl-beta-glucosaminidase</fullName>
    </alternativeName>
</protein>
<name>A0A2G8T0X8_9BURK</name>
<evidence type="ECO:0000256" key="6">
    <source>
        <dbReference type="ARBA" id="ARBA00030512"/>
    </source>
</evidence>
<dbReference type="SMART" id="SM01081">
    <property type="entry name" value="CHB_HEX"/>
    <property type="match status" value="1"/>
</dbReference>
<dbReference type="OrthoDB" id="9763537at2"/>
<dbReference type="EC" id="3.2.1.52" evidence="3"/>
<dbReference type="GO" id="GO:0016020">
    <property type="term" value="C:membrane"/>
    <property type="evidence" value="ECO:0007669"/>
    <property type="project" value="TreeGrafter"/>
</dbReference>
<dbReference type="SUPFAM" id="SSF81296">
    <property type="entry name" value="E set domains"/>
    <property type="match status" value="1"/>
</dbReference>
<sequence length="821" mass="88559">MATTKSVTVGWECLANGRTDEWPGESFAATLTLQNVSGAPLAAGWALYFNTCRQVVEGSADAGFIIEHVNGDLFRLTRSGACAWQAGQVHAINYRARFWAISVTDAPLGFYLVPGDGGPAIDLGDARIVPFTRPQQLRRSLNDRVPVQDASARFCQNMQARLLPVQQVGRITPKPLSAVFIEGQCVLARDTDLVCDSALAGEAAYLRALLAGLPGLPAAGGATIVLELGEPGTPGDEAYLLELTTATLRLRGASPHGVFNGIQTLAQLLCAATGTAPLGRVIDAPRFGYRGMMLDVARHFASVDTVMRLLDCMARYKLNRFHFHLTDDEGWRLEIAGLPELTEVGARRGVALDGQPCLPPAFGSGADIETSAGTGFYSAGDFIAILRHAHCLHIEVIPEFNLPGHARAAVVAMRVRHDRLRAAGDVNAAEEYLLSDPDDASLYQSVQLWRDNVICIARPSVDRFIDSVVDAVCALFRAAGAPLRAIHTGGDEVPAGAWLGSPLCRRRMAEHGWTGVGELRDDFVRRCRAILERHGLGFAGWEEAVPAAGDLTRAVEAGPNFQLYVWNNAWGSGMEDGAYRLANAGYSVVLANAAHLYFDLACAKDPEEPGYYWAGFVETRNAFTFCPLDATLTAGFDAMGQPVAAPTLAAMRRLDAAGAARIAGLQGQLWGENTPSRERLEYMVAPRLLALAERAWAPDPGWHLMFDPARRGQRIERDWNEFANRLGQRDLPRLDCAPLAYGYRLPPPGVALDAAAGTILANVALPGLALHYTVDGSEPAQTSARYRDPVAANGCAVFKIATFDTRGRKSRSVTLDLEPQP</sequence>
<keyword evidence="4" id="KW-0378">Hydrolase</keyword>
<feature type="active site" description="Proton donor" evidence="8">
    <location>
        <position position="492"/>
    </location>
</feature>
<keyword evidence="5" id="KW-0326">Glycosidase</keyword>
<evidence type="ECO:0000313" key="11">
    <source>
        <dbReference type="Proteomes" id="UP000228593"/>
    </source>
</evidence>
<dbReference type="InterPro" id="IPR015883">
    <property type="entry name" value="Glyco_hydro_20_cat"/>
</dbReference>
<dbReference type="InterPro" id="IPR025705">
    <property type="entry name" value="Beta_hexosaminidase_sua/sub"/>
</dbReference>
<comment type="caution">
    <text evidence="10">The sequence shown here is derived from an EMBL/GenBank/DDBJ whole genome shotgun (WGS) entry which is preliminary data.</text>
</comment>
<dbReference type="Gene3D" id="2.60.40.10">
    <property type="entry name" value="Immunoglobulins"/>
    <property type="match status" value="1"/>
</dbReference>
<dbReference type="Gene3D" id="3.20.20.80">
    <property type="entry name" value="Glycosidases"/>
    <property type="match status" value="1"/>
</dbReference>
<gene>
    <name evidence="10" type="ORF">CR103_11395</name>
</gene>
<dbReference type="PANTHER" id="PTHR22600">
    <property type="entry name" value="BETA-HEXOSAMINIDASE"/>
    <property type="match status" value="1"/>
</dbReference>
<dbReference type="SUPFAM" id="SSF55545">
    <property type="entry name" value="beta-N-acetylhexosaminidase-like domain"/>
    <property type="match status" value="1"/>
</dbReference>
<dbReference type="GO" id="GO:0005975">
    <property type="term" value="P:carbohydrate metabolic process"/>
    <property type="evidence" value="ECO:0007669"/>
    <property type="project" value="InterPro"/>
</dbReference>
<evidence type="ECO:0000256" key="7">
    <source>
        <dbReference type="ARBA" id="ARBA00033000"/>
    </source>
</evidence>
<dbReference type="GO" id="GO:0030247">
    <property type="term" value="F:polysaccharide binding"/>
    <property type="evidence" value="ECO:0007669"/>
    <property type="project" value="InterPro"/>
</dbReference>
<evidence type="ECO:0000256" key="8">
    <source>
        <dbReference type="PIRSR" id="PIRSR625705-1"/>
    </source>
</evidence>
<dbReference type="PRINTS" id="PR00738">
    <property type="entry name" value="GLHYDRLASE20"/>
</dbReference>
<dbReference type="InterPro" id="IPR012291">
    <property type="entry name" value="CBM2_carb-bd_dom_sf"/>
</dbReference>
<evidence type="ECO:0000256" key="1">
    <source>
        <dbReference type="ARBA" id="ARBA00001231"/>
    </source>
</evidence>
<dbReference type="Pfam" id="PF03173">
    <property type="entry name" value="CHB_HEX"/>
    <property type="match status" value="1"/>
</dbReference>
<dbReference type="RefSeq" id="WP_099916107.1">
    <property type="nucleotide sequence ID" value="NZ_BMHS01000022.1"/>
</dbReference>
<dbReference type="PANTHER" id="PTHR22600:SF57">
    <property type="entry name" value="BETA-N-ACETYLHEXOSAMINIDASE"/>
    <property type="match status" value="1"/>
</dbReference>